<accession>A0A1N6EN82</accession>
<evidence type="ECO:0000313" key="2">
    <source>
        <dbReference type="EMBL" id="SIN84437.1"/>
    </source>
</evidence>
<name>A0A1N6EN82_9LACT</name>
<keyword evidence="3" id="KW-1185">Reference proteome</keyword>
<dbReference type="eggNOG" id="ENOG50335IJ">
    <property type="taxonomic scope" value="Bacteria"/>
</dbReference>
<dbReference type="Pfam" id="PF15615">
    <property type="entry name" value="TerB_C"/>
    <property type="match status" value="1"/>
</dbReference>
<proteinExistence type="predicted"/>
<dbReference type="Proteomes" id="UP000184758">
    <property type="component" value="Unassembled WGS sequence"/>
</dbReference>
<dbReference type="RefSeq" id="WP_034546504.1">
    <property type="nucleotide sequence ID" value="NZ_FSRN01000001.1"/>
</dbReference>
<dbReference type="InterPro" id="IPR028932">
    <property type="entry name" value="TerB-C"/>
</dbReference>
<gene>
    <name evidence="2" type="ORF">SAMN05878443_0095</name>
</gene>
<evidence type="ECO:0000313" key="3">
    <source>
        <dbReference type="Proteomes" id="UP000184758"/>
    </source>
</evidence>
<evidence type="ECO:0000259" key="1">
    <source>
        <dbReference type="Pfam" id="PF15615"/>
    </source>
</evidence>
<reference evidence="3" key="1">
    <citation type="submission" date="2016-11" db="EMBL/GenBank/DDBJ databases">
        <authorList>
            <person name="Varghese N."/>
            <person name="Submissions S."/>
        </authorList>
    </citation>
    <scope>NUCLEOTIDE SEQUENCE [LARGE SCALE GENOMIC DNA]</scope>
    <source>
        <strain evidence="3">313</strain>
    </source>
</reference>
<dbReference type="OrthoDB" id="1689967at2"/>
<organism evidence="2 3">
    <name type="scientific">Carnobacterium alterfunditum</name>
    <dbReference type="NCBI Taxonomy" id="28230"/>
    <lineage>
        <taxon>Bacteria</taxon>
        <taxon>Bacillati</taxon>
        <taxon>Bacillota</taxon>
        <taxon>Bacilli</taxon>
        <taxon>Lactobacillales</taxon>
        <taxon>Carnobacteriaceae</taxon>
        <taxon>Carnobacterium</taxon>
    </lineage>
</organism>
<protein>
    <submittedName>
        <fullName evidence="2">TerB-C domain-containing protein</fullName>
    </submittedName>
</protein>
<dbReference type="EMBL" id="FSRN01000001">
    <property type="protein sequence ID" value="SIN84437.1"/>
    <property type="molecule type" value="Genomic_DNA"/>
</dbReference>
<feature type="domain" description="TerB-C" evidence="1">
    <location>
        <begin position="428"/>
        <end position="580"/>
    </location>
</feature>
<dbReference type="AlphaFoldDB" id="A0A1N6EN82"/>
<dbReference type="STRING" id="28230.SAMN05878443_0095"/>
<sequence>MSIIELVDNEESFINPRDLIVEKKQPKKEKKRVWLSYITPYMRINAGHTPQVEQEIDAFFNRLCDFIDVELKKKHKNIKHVRSEYYYYRESLFDEIYRLAKNLVCSFYGQESKESADFISYMMESMLSSDIRFLLIKEMDEYRGGLPFPNAETREQFRLTSYGTKIIWWDPSGKLRDEQVFDSTEMSYFNKLMKRPTKFTEVPALMTLCLEKYTDLLHIVLEDLKDETIRWKVKPNNYFRNYFQLPLEDSRVWLETNHLSADLYLFAENSIRKEIEGFRLSAASESQQSLQKYLPNESIQKIEEYLNQKTTLKFDYPTITSLRTVYKTAWNEAANFIIEQSVEKVCELLEEIARDPDLKKIAIKVIKNSTDPDKNRVFIFLMEKRAFPLSKEMQKQRNSFIHSTRQEDYQALLAAQDLVYKKLPIILKELNQPARRKIKLDNELITASNSALYTIIDMVDDYLGEEAIDPDIALKILVHKDLSLAEEQTKPDNTVLVSTLEETNESEIAQTVEQMEFITNLVLNNGMSLEEFKKKAADKGKLYQAYLNELNDVLYDVFEDQVLTIYQQQVIIEEDFIEEMREWIDG</sequence>